<evidence type="ECO:0000256" key="3">
    <source>
        <dbReference type="ARBA" id="ARBA00010088"/>
    </source>
</evidence>
<dbReference type="Proteomes" id="UP001208567">
    <property type="component" value="Unassembled WGS sequence"/>
</dbReference>
<evidence type="ECO:0000256" key="5">
    <source>
        <dbReference type="ARBA" id="ARBA00022438"/>
    </source>
</evidence>
<keyword evidence="8" id="KW-0378">Hydrolase</keyword>
<dbReference type="Gene3D" id="3.40.50.1820">
    <property type="entry name" value="alpha/beta hydrolase"/>
    <property type="match status" value="1"/>
</dbReference>
<dbReference type="PRINTS" id="PR00793">
    <property type="entry name" value="PROAMNOPTASE"/>
</dbReference>
<evidence type="ECO:0000256" key="4">
    <source>
        <dbReference type="ARBA" id="ARBA00012568"/>
    </source>
</evidence>
<accession>A0ABQ5N4P6</accession>
<keyword evidence="5" id="KW-0031">Aminopeptidase</keyword>
<name>A0ABQ5N4P6_9CLOT</name>
<evidence type="ECO:0000313" key="13">
    <source>
        <dbReference type="Proteomes" id="UP001208567"/>
    </source>
</evidence>
<evidence type="ECO:0000256" key="1">
    <source>
        <dbReference type="ARBA" id="ARBA00001585"/>
    </source>
</evidence>
<proteinExistence type="inferred from homology"/>
<dbReference type="EC" id="3.4.11.5" evidence="4"/>
<dbReference type="InterPro" id="IPR029058">
    <property type="entry name" value="AB_hydrolase_fold"/>
</dbReference>
<evidence type="ECO:0000259" key="11">
    <source>
        <dbReference type="Pfam" id="PF00561"/>
    </source>
</evidence>
<comment type="caution">
    <text evidence="12">The sequence shown here is derived from an EMBL/GenBank/DDBJ whole genome shotgun (WGS) entry which is preliminary data.</text>
</comment>
<reference evidence="12 13" key="1">
    <citation type="journal article" date="2024" name="Int. J. Syst. Evol. Microbiol.">
        <title>Clostridium omnivorum sp. nov., isolated from anoxic soil under the treatment of reductive soil disinfestation.</title>
        <authorList>
            <person name="Ueki A."/>
            <person name="Tonouchi A."/>
            <person name="Kaku N."/>
            <person name="Honma S."/>
            <person name="Ueki K."/>
        </authorList>
    </citation>
    <scope>NUCLEOTIDE SEQUENCE [LARGE SCALE GENOMIC DNA]</scope>
    <source>
        <strain evidence="12 13">E14</strain>
    </source>
</reference>
<dbReference type="InterPro" id="IPR002410">
    <property type="entry name" value="Peptidase_S33"/>
</dbReference>
<protein>
    <recommendedName>
        <fullName evidence="4">prolyl aminopeptidase</fullName>
        <ecNumber evidence="4">3.4.11.5</ecNumber>
    </recommendedName>
    <alternativeName>
        <fullName evidence="9">Prolyl aminopeptidase</fullName>
    </alternativeName>
</protein>
<keyword evidence="10" id="KW-1133">Transmembrane helix</keyword>
<evidence type="ECO:0000256" key="7">
    <source>
        <dbReference type="ARBA" id="ARBA00022670"/>
    </source>
</evidence>
<keyword evidence="6" id="KW-0963">Cytoplasm</keyword>
<keyword evidence="10" id="KW-0472">Membrane</keyword>
<evidence type="ECO:0000256" key="8">
    <source>
        <dbReference type="ARBA" id="ARBA00022801"/>
    </source>
</evidence>
<comment type="subcellular location">
    <subcellularLocation>
        <location evidence="2">Cytoplasm</location>
    </subcellularLocation>
</comment>
<keyword evidence="10" id="KW-0812">Transmembrane</keyword>
<keyword evidence="13" id="KW-1185">Reference proteome</keyword>
<evidence type="ECO:0000256" key="10">
    <source>
        <dbReference type="SAM" id="Phobius"/>
    </source>
</evidence>
<dbReference type="RefSeq" id="WP_264849364.1">
    <property type="nucleotide sequence ID" value="NZ_BRXR01000001.1"/>
</dbReference>
<evidence type="ECO:0000256" key="2">
    <source>
        <dbReference type="ARBA" id="ARBA00004496"/>
    </source>
</evidence>
<sequence length="357" mass="40542">MKKKLTNILKVIFLIIIAVILLFFLIRSIISHNTLKNSTSKNKVSELQQIKLQNKMQTVLLEGKSKDLPILITVHGGPGTPIPFSIGARNAFPELTDKYIMVYWDQYGCGKNYSPLNNEITIENYVNMLADLVMEIRKQYPDNKIYLLGMSWGSILTCKVSNRLPDIISGVIVYGQIVNNLGKNEDAYNQLIRCNLKKEERQVLDQVMKSDNCDFESRLEVYSLIGKYTNGYFYKDKGESNSKIYKLILGMFFSPDYTLTDAYNSLIGGNKNVQMNSNLLKEMFNTDLSKELSNVKIPYLILQGKEDTIASTSTVETLASHSNNPNLKVKVLEKSGHIPTNNCFKKIIDTVINYQTK</sequence>
<feature type="transmembrane region" description="Helical" evidence="10">
    <location>
        <begin position="12"/>
        <end position="30"/>
    </location>
</feature>
<organism evidence="12 13">
    <name type="scientific">Clostridium omnivorum</name>
    <dbReference type="NCBI Taxonomy" id="1604902"/>
    <lineage>
        <taxon>Bacteria</taxon>
        <taxon>Bacillati</taxon>
        <taxon>Bacillota</taxon>
        <taxon>Clostridia</taxon>
        <taxon>Eubacteriales</taxon>
        <taxon>Clostridiaceae</taxon>
        <taxon>Clostridium</taxon>
    </lineage>
</organism>
<evidence type="ECO:0000256" key="6">
    <source>
        <dbReference type="ARBA" id="ARBA00022490"/>
    </source>
</evidence>
<evidence type="ECO:0000313" key="12">
    <source>
        <dbReference type="EMBL" id="GLC30099.1"/>
    </source>
</evidence>
<evidence type="ECO:0000256" key="9">
    <source>
        <dbReference type="ARBA" id="ARBA00029605"/>
    </source>
</evidence>
<keyword evidence="7" id="KW-0645">Protease</keyword>
<dbReference type="SUPFAM" id="SSF53474">
    <property type="entry name" value="alpha/beta-Hydrolases"/>
    <property type="match status" value="1"/>
</dbReference>
<comment type="similarity">
    <text evidence="3">Belongs to the peptidase S33 family.</text>
</comment>
<dbReference type="Pfam" id="PF00561">
    <property type="entry name" value="Abhydrolase_1"/>
    <property type="match status" value="1"/>
</dbReference>
<dbReference type="EMBL" id="BRXR01000001">
    <property type="protein sequence ID" value="GLC30099.1"/>
    <property type="molecule type" value="Genomic_DNA"/>
</dbReference>
<feature type="domain" description="AB hydrolase-1" evidence="11">
    <location>
        <begin position="69"/>
        <end position="338"/>
    </location>
</feature>
<dbReference type="PANTHER" id="PTHR43722:SF1">
    <property type="entry name" value="PROLINE IMINOPEPTIDASE"/>
    <property type="match status" value="1"/>
</dbReference>
<dbReference type="InterPro" id="IPR005944">
    <property type="entry name" value="Pro_iminopeptidase"/>
</dbReference>
<dbReference type="PANTHER" id="PTHR43722">
    <property type="entry name" value="PROLINE IMINOPEPTIDASE"/>
    <property type="match status" value="1"/>
</dbReference>
<dbReference type="InterPro" id="IPR000073">
    <property type="entry name" value="AB_hydrolase_1"/>
</dbReference>
<gene>
    <name evidence="12" type="ORF">bsdE14_15090</name>
</gene>
<comment type="catalytic activity">
    <reaction evidence="1">
        <text>Release of N-terminal proline from a peptide.</text>
        <dbReference type="EC" id="3.4.11.5"/>
    </reaction>
</comment>